<dbReference type="InterPro" id="IPR040256">
    <property type="entry name" value="At4g02000-like"/>
</dbReference>
<feature type="signal peptide" evidence="2">
    <location>
        <begin position="1"/>
        <end position="20"/>
    </location>
</feature>
<reference evidence="4" key="1">
    <citation type="submission" date="2019-12" db="EMBL/GenBank/DDBJ databases">
        <title>Genome sequencing and annotation of Brassica cretica.</title>
        <authorList>
            <person name="Studholme D.J."/>
            <person name="Sarris P."/>
        </authorList>
    </citation>
    <scope>NUCLEOTIDE SEQUENCE</scope>
    <source>
        <strain evidence="4">PFS-109/04</strain>
        <tissue evidence="4">Leaf</tissue>
    </source>
</reference>
<feature type="compositionally biased region" description="Polar residues" evidence="1">
    <location>
        <begin position="389"/>
        <end position="398"/>
    </location>
</feature>
<evidence type="ECO:0000313" key="5">
    <source>
        <dbReference type="Proteomes" id="UP000712600"/>
    </source>
</evidence>
<dbReference type="InterPro" id="IPR025836">
    <property type="entry name" value="Zn_knuckle_CX2CX4HX4C"/>
</dbReference>
<evidence type="ECO:0000259" key="3">
    <source>
        <dbReference type="Pfam" id="PF14392"/>
    </source>
</evidence>
<keyword evidence="2" id="KW-0732">Signal</keyword>
<protein>
    <recommendedName>
        <fullName evidence="3">Zinc knuckle CX2CX4HX4C domain-containing protein</fullName>
    </recommendedName>
</protein>
<feature type="chain" id="PRO_5035821710" description="Zinc knuckle CX2CX4HX4C domain-containing protein" evidence="2">
    <location>
        <begin position="21"/>
        <end position="569"/>
    </location>
</feature>
<proteinExistence type="predicted"/>
<feature type="compositionally biased region" description="Polar residues" evidence="1">
    <location>
        <begin position="315"/>
        <end position="324"/>
    </location>
</feature>
<evidence type="ECO:0000256" key="1">
    <source>
        <dbReference type="SAM" id="MobiDB-lite"/>
    </source>
</evidence>
<dbReference type="Proteomes" id="UP000712600">
    <property type="component" value="Unassembled WGS sequence"/>
</dbReference>
<dbReference type="PANTHER" id="PTHR31286:SF162">
    <property type="entry name" value="DUF4283 DOMAIN-CONTAINING PROTEIN-RELATED"/>
    <property type="match status" value="1"/>
</dbReference>
<feature type="compositionally biased region" description="Basic and acidic residues" evidence="1">
    <location>
        <begin position="325"/>
        <end position="371"/>
    </location>
</feature>
<sequence length="569" mass="64506">MTIRFLLLIWTGLDSPGSRLSPLSIYFTPLVSTATIFSWRFHHGTLMMLRTGLRSASTVYSVSVSATINLNNDPNQCKSQTGSPVPSRPSYLRMGSFHRNKSNHWMDIKGKGFLYEDDDEPIKLTDQDTSQNITEFQLSLIGKILNPKKKMLRSFFRKCHHNGAWRTALPLTTWAMEFFFCTLPQKMISTLFFYMVLFTSNFGIGSRLGHVHHDTIELMEGRMLIDIDTRRSLKFARKAESPEGDEVTIEIKYEMLFKHCSTCGMLTHKKEYCPSSNIQAMILPQVNRHGVFTRVQVPEVRSQYQSVKKEPQKKAQITSSSLSYSDHKSRHFNDSRYGHSERRYDPEFASSRDESRGHADRIIRRRSDLSRSSRYGGSVTGTRDVVSYGQPSAPISNDSRIHERKSSERKSTWEAQGTRRLASTIVTPSRIDHDMDENVTKRSKGSHRYLTFSTLSAKELMPVDGDDLIIDALNDMDIAEQQDGGMMDCEVQNDDLMGLELAEMEDKAVQDVTHKSQKPAVKASKGSKYGSKPSAPLGIQNKKIEILLRGSPHKRSSSSHETRTAAGKL</sequence>
<dbReference type="EMBL" id="QGKX02001521">
    <property type="protein sequence ID" value="KAF3510077.1"/>
    <property type="molecule type" value="Genomic_DNA"/>
</dbReference>
<evidence type="ECO:0000313" key="4">
    <source>
        <dbReference type="EMBL" id="KAF3510077.1"/>
    </source>
</evidence>
<feature type="compositionally biased region" description="Basic and acidic residues" evidence="1">
    <location>
        <begin position="399"/>
        <end position="412"/>
    </location>
</feature>
<feature type="region of interest" description="Disordered" evidence="1">
    <location>
        <begin position="511"/>
        <end position="569"/>
    </location>
</feature>
<gene>
    <name evidence="4" type="ORF">F2Q69_00004051</name>
</gene>
<accession>A0A8S9PAD1</accession>
<feature type="domain" description="Zinc knuckle CX2CX4HX4C" evidence="3">
    <location>
        <begin position="227"/>
        <end position="274"/>
    </location>
</feature>
<dbReference type="PANTHER" id="PTHR31286">
    <property type="entry name" value="GLYCINE-RICH CELL WALL STRUCTURAL PROTEIN 1.8-LIKE"/>
    <property type="match status" value="1"/>
</dbReference>
<dbReference type="AlphaFoldDB" id="A0A8S9PAD1"/>
<comment type="caution">
    <text evidence="4">The sequence shown here is derived from an EMBL/GenBank/DDBJ whole genome shotgun (WGS) entry which is preliminary data.</text>
</comment>
<organism evidence="4 5">
    <name type="scientific">Brassica cretica</name>
    <name type="common">Mustard</name>
    <dbReference type="NCBI Taxonomy" id="69181"/>
    <lineage>
        <taxon>Eukaryota</taxon>
        <taxon>Viridiplantae</taxon>
        <taxon>Streptophyta</taxon>
        <taxon>Embryophyta</taxon>
        <taxon>Tracheophyta</taxon>
        <taxon>Spermatophyta</taxon>
        <taxon>Magnoliopsida</taxon>
        <taxon>eudicotyledons</taxon>
        <taxon>Gunneridae</taxon>
        <taxon>Pentapetalae</taxon>
        <taxon>rosids</taxon>
        <taxon>malvids</taxon>
        <taxon>Brassicales</taxon>
        <taxon>Brassicaceae</taxon>
        <taxon>Brassiceae</taxon>
        <taxon>Brassica</taxon>
    </lineage>
</organism>
<feature type="region of interest" description="Disordered" evidence="1">
    <location>
        <begin position="303"/>
        <end position="424"/>
    </location>
</feature>
<name>A0A8S9PAD1_BRACR</name>
<dbReference type="Pfam" id="PF14392">
    <property type="entry name" value="zf-CCHC_4"/>
    <property type="match status" value="1"/>
</dbReference>
<evidence type="ECO:0000256" key="2">
    <source>
        <dbReference type="SAM" id="SignalP"/>
    </source>
</evidence>